<dbReference type="Pfam" id="PF01551">
    <property type="entry name" value="Peptidase_M23"/>
    <property type="match status" value="1"/>
</dbReference>
<dbReference type="CDD" id="cd12797">
    <property type="entry name" value="M23_peptidase"/>
    <property type="match status" value="1"/>
</dbReference>
<proteinExistence type="predicted"/>
<keyword evidence="2" id="KW-0472">Membrane</keyword>
<sequence length="341" mass="38082">MSRTRGYKKTENNIVRYISKQIKKAAEAVLHFFQRIIAGGRKKLTIMIVPHSQKKVLNFQTSIFSLLFTLIIAIGFFSSFFWFAHKTAVSVQDLSATKEEARKAQASLDVLRDETNELLKTARNFQTALTSTFSSLGLKTTAPAGQTANGDLSFLFNMHEVAEGSLKEAAELQQLTSYLNDAVLPVQEMGKLLNMQTTLFSDIPSLWPIKGGIGHISMAFGQNRHPFTGQWYIHKGIDLSTYRSGDPIVATADGQVVTVEFDPGWGNYIIIKHKHGFYTRYAHLQSYRVTRGEYVQQGQTIGYIGTTGISTGPHLHYEVHIGSDVVDPIKYLNIKASNTKQ</sequence>
<gene>
    <name evidence="4" type="ORF">HMPREF9195_01341</name>
</gene>
<dbReference type="EMBL" id="ATFE01000009">
    <property type="protein sequence ID" value="EPF28643.1"/>
    <property type="molecule type" value="Genomic_DNA"/>
</dbReference>
<accession>A0AA87TEV0</accession>
<reference evidence="4 5" key="1">
    <citation type="submission" date="2013-04" db="EMBL/GenBank/DDBJ databases">
        <title>The Genome Sequence of Treponema medium ATCC 700293.</title>
        <authorList>
            <consortium name="The Broad Institute Genomics Platform"/>
            <person name="Earl A."/>
            <person name="Ward D."/>
            <person name="Feldgarden M."/>
            <person name="Gevers D."/>
            <person name="Leonetti C."/>
            <person name="Blanton J.M."/>
            <person name="Dewhirst F.E."/>
            <person name="Izard J."/>
            <person name="Walker B."/>
            <person name="Young S."/>
            <person name="Zeng Q."/>
            <person name="Gargeya S."/>
            <person name="Fitzgerald M."/>
            <person name="Haas B."/>
            <person name="Abouelleil A."/>
            <person name="Allen A.W."/>
            <person name="Alvarado L."/>
            <person name="Arachchi H.M."/>
            <person name="Berlin A.M."/>
            <person name="Chapman S.B."/>
            <person name="Gainer-Dewar J."/>
            <person name="Goldberg J."/>
            <person name="Griggs A."/>
            <person name="Gujja S."/>
            <person name="Hansen M."/>
            <person name="Howarth C."/>
            <person name="Imamovic A."/>
            <person name="Ireland A."/>
            <person name="Larimer J."/>
            <person name="McCowan C."/>
            <person name="Murphy C."/>
            <person name="Pearson M."/>
            <person name="Poon T.W."/>
            <person name="Priest M."/>
            <person name="Roberts A."/>
            <person name="Saif S."/>
            <person name="Shea T."/>
            <person name="Sisk P."/>
            <person name="Sykes S."/>
            <person name="Wortman J."/>
            <person name="Nusbaum C."/>
            <person name="Birren B."/>
        </authorList>
    </citation>
    <scope>NUCLEOTIDE SEQUENCE [LARGE SCALE GENOMIC DNA]</scope>
    <source>
        <strain evidence="4 5">ATCC 700293</strain>
    </source>
</reference>
<dbReference type="PANTHER" id="PTHR21666">
    <property type="entry name" value="PEPTIDASE-RELATED"/>
    <property type="match status" value="1"/>
</dbReference>
<dbReference type="Gene3D" id="2.70.70.10">
    <property type="entry name" value="Glucose Permease (Domain IIA)"/>
    <property type="match status" value="1"/>
</dbReference>
<dbReference type="SUPFAM" id="SSF51261">
    <property type="entry name" value="Duplicated hybrid motif"/>
    <property type="match status" value="1"/>
</dbReference>
<dbReference type="InterPro" id="IPR050570">
    <property type="entry name" value="Cell_wall_metabolism_enzyme"/>
</dbReference>
<feature type="domain" description="M23ase beta-sheet core" evidence="3">
    <location>
        <begin position="233"/>
        <end position="328"/>
    </location>
</feature>
<feature type="coiled-coil region" evidence="1">
    <location>
        <begin position="94"/>
        <end position="121"/>
    </location>
</feature>
<evidence type="ECO:0000313" key="4">
    <source>
        <dbReference type="EMBL" id="EPF28643.1"/>
    </source>
</evidence>
<comment type="caution">
    <text evidence="4">The sequence shown here is derived from an EMBL/GenBank/DDBJ whole genome shotgun (WGS) entry which is preliminary data.</text>
</comment>
<organism evidence="4 5">
    <name type="scientific">Treponema medium ATCC 700293</name>
    <dbReference type="NCBI Taxonomy" id="1125700"/>
    <lineage>
        <taxon>Bacteria</taxon>
        <taxon>Pseudomonadati</taxon>
        <taxon>Spirochaetota</taxon>
        <taxon>Spirochaetia</taxon>
        <taxon>Spirochaetales</taxon>
        <taxon>Treponemataceae</taxon>
        <taxon>Treponema</taxon>
    </lineage>
</organism>
<evidence type="ECO:0000256" key="2">
    <source>
        <dbReference type="SAM" id="Phobius"/>
    </source>
</evidence>
<name>A0AA87TEV0_TREMD</name>
<protein>
    <recommendedName>
        <fullName evidence="3">M23ase beta-sheet core domain-containing protein</fullName>
    </recommendedName>
</protein>
<dbReference type="InterPro" id="IPR011055">
    <property type="entry name" value="Dup_hybrid_motif"/>
</dbReference>
<keyword evidence="2" id="KW-1133">Transmembrane helix</keyword>
<keyword evidence="1" id="KW-0175">Coiled coil</keyword>
<feature type="transmembrane region" description="Helical" evidence="2">
    <location>
        <begin position="63"/>
        <end position="84"/>
    </location>
</feature>
<dbReference type="Proteomes" id="UP000014634">
    <property type="component" value="Unassembled WGS sequence"/>
</dbReference>
<dbReference type="GO" id="GO:0004222">
    <property type="term" value="F:metalloendopeptidase activity"/>
    <property type="evidence" value="ECO:0007669"/>
    <property type="project" value="TreeGrafter"/>
</dbReference>
<evidence type="ECO:0000259" key="3">
    <source>
        <dbReference type="Pfam" id="PF01551"/>
    </source>
</evidence>
<dbReference type="AlphaFoldDB" id="A0AA87TEV0"/>
<keyword evidence="2" id="KW-0812">Transmembrane</keyword>
<evidence type="ECO:0000256" key="1">
    <source>
        <dbReference type="SAM" id="Coils"/>
    </source>
</evidence>
<dbReference type="InterPro" id="IPR016047">
    <property type="entry name" value="M23ase_b-sheet_dom"/>
</dbReference>
<dbReference type="RefSeq" id="WP_016523285.1">
    <property type="nucleotide sequence ID" value="NZ_KE332517.1"/>
</dbReference>
<dbReference type="PANTHER" id="PTHR21666:SF270">
    <property type="entry name" value="MUREIN HYDROLASE ACTIVATOR ENVC"/>
    <property type="match status" value="1"/>
</dbReference>
<evidence type="ECO:0000313" key="5">
    <source>
        <dbReference type="Proteomes" id="UP000014634"/>
    </source>
</evidence>